<dbReference type="InterPro" id="IPR051244">
    <property type="entry name" value="TCAF"/>
</dbReference>
<dbReference type="GO" id="GO:0090314">
    <property type="term" value="P:positive regulation of protein targeting to membrane"/>
    <property type="evidence" value="ECO:0007669"/>
    <property type="project" value="TreeGrafter"/>
</dbReference>
<reference evidence="1" key="1">
    <citation type="submission" date="2025-08" db="UniProtKB">
        <authorList>
            <consortium name="Ensembl"/>
        </authorList>
    </citation>
    <scope>IDENTIFICATION</scope>
</reference>
<dbReference type="AlphaFoldDB" id="A0A8D2B7I9"/>
<dbReference type="Proteomes" id="UP000694564">
    <property type="component" value="Chromosome 8"/>
</dbReference>
<name>A0A8D2B7I9_SCIVU</name>
<proteinExistence type="predicted"/>
<evidence type="ECO:0000313" key="2">
    <source>
        <dbReference type="Proteomes" id="UP000694564"/>
    </source>
</evidence>
<dbReference type="GO" id="GO:0005886">
    <property type="term" value="C:plasma membrane"/>
    <property type="evidence" value="ECO:0007669"/>
    <property type="project" value="TreeGrafter"/>
</dbReference>
<dbReference type="Ensembl" id="ENSSVLT00005014119.1">
    <property type="protein sequence ID" value="ENSSVLP00005012751.1"/>
    <property type="gene ID" value="ENSSVLG00005010136.1"/>
</dbReference>
<accession>A0A8D2B7I9</accession>
<dbReference type="PANTHER" id="PTHR15730">
    <property type="entry name" value="EXPERIMENTAL AUTOIMMUNE PROSTATITIS ANTIGEN 2-RELATED"/>
    <property type="match status" value="1"/>
</dbReference>
<keyword evidence="2" id="KW-1185">Reference proteome</keyword>
<reference evidence="1" key="2">
    <citation type="submission" date="2025-09" db="UniProtKB">
        <authorList>
            <consortium name="Ensembl"/>
        </authorList>
    </citation>
    <scope>IDENTIFICATION</scope>
</reference>
<dbReference type="GeneTree" id="ENSGT00390000017365"/>
<protein>
    <submittedName>
        <fullName evidence="1">Uncharacterized protein</fullName>
    </submittedName>
</protein>
<dbReference type="GO" id="GO:0044325">
    <property type="term" value="F:transmembrane transporter binding"/>
    <property type="evidence" value="ECO:0007669"/>
    <property type="project" value="TreeGrafter"/>
</dbReference>
<dbReference type="PANTHER" id="PTHR15730:SF4">
    <property type="entry name" value="TRPM8 CHANNEL-ASSOCIATED FACTOR 2"/>
    <property type="match status" value="1"/>
</dbReference>
<evidence type="ECO:0000313" key="1">
    <source>
        <dbReference type="Ensembl" id="ENSSVLP00005012751.1"/>
    </source>
</evidence>
<sequence>MSHEGYLLHAGLAPFLLNAVGWLRSSPGAPVGVHPSLASLVSLLQDSGVEAQIEPEPREPLGVYCTSAYNNTLPARLVPFVKRGGGLLIGGQPCCTWPAGLGPWMRGQQELETWSRRSGFQRFGLERTCTLGSSSFLLSANSLSVLS</sequence>
<organism evidence="1 2">
    <name type="scientific">Sciurus vulgaris</name>
    <name type="common">Eurasian red squirrel</name>
    <dbReference type="NCBI Taxonomy" id="55149"/>
    <lineage>
        <taxon>Eukaryota</taxon>
        <taxon>Metazoa</taxon>
        <taxon>Chordata</taxon>
        <taxon>Craniata</taxon>
        <taxon>Vertebrata</taxon>
        <taxon>Euteleostomi</taxon>
        <taxon>Mammalia</taxon>
        <taxon>Eutheria</taxon>
        <taxon>Euarchontoglires</taxon>
        <taxon>Glires</taxon>
        <taxon>Rodentia</taxon>
        <taxon>Sciuromorpha</taxon>
        <taxon>Sciuridae</taxon>
        <taxon>Sciurinae</taxon>
        <taxon>Sciurini</taxon>
        <taxon>Sciurus</taxon>
    </lineage>
</organism>